<evidence type="ECO:0000259" key="7">
    <source>
        <dbReference type="PROSITE" id="PS51795"/>
    </source>
</evidence>
<dbReference type="EMBL" id="BT042867">
    <property type="protein sequence ID" value="ACF87872.1"/>
    <property type="molecule type" value="mRNA"/>
</dbReference>
<evidence type="ECO:0000256" key="1">
    <source>
        <dbReference type="ARBA" id="ARBA00004496"/>
    </source>
</evidence>
<dbReference type="PROSITE" id="PS51795">
    <property type="entry name" value="ZF_FLZ"/>
    <property type="match status" value="1"/>
</dbReference>
<proteinExistence type="evidence at transcript level"/>
<accession>B4G0H9</accession>
<reference evidence="8" key="1">
    <citation type="journal article" date="2009" name="PLoS Genet.">
        <title>Sequencing, mapping, and analysis of 27,455 maize full-length cDNAs.</title>
        <authorList>
            <person name="Soderlund C."/>
            <person name="Descour A."/>
            <person name="Kudrna D."/>
            <person name="Bomhoff M."/>
            <person name="Boyd L."/>
            <person name="Currie J."/>
            <person name="Angelova A."/>
            <person name="Collura K."/>
            <person name="Wissotski M."/>
            <person name="Ashley E."/>
            <person name="Morrow D."/>
            <person name="Fernandes J."/>
            <person name="Walbot V."/>
            <person name="Yu Y."/>
        </authorList>
    </citation>
    <scope>NUCLEOTIDE SEQUENCE</scope>
    <source>
        <strain evidence="8">B73</strain>
    </source>
</reference>
<dbReference type="PANTHER" id="PTHR33059:SF2">
    <property type="entry name" value="OS09G0367900 PROTEIN"/>
    <property type="match status" value="1"/>
</dbReference>
<sequence length="219" mass="23342">MMVGKRERDCKNPMRRTTSMTEFAPPDALAAVMEDEEGPQLSDDSSRDGGQQDWLSALGGGGGGVGGAAAQEDWLAAYHARAAPARAGLRRNSADYSAVETAAFLRACGLCRRRLGPGRDTFMYKYVSARSPPAPQQDSLFFVPRHLPSRYVVCLQGRGGVLQPGVQGAAHDAGGVEGQVRGDVDQGRCRGLGQGQGPPRRLRQGWGHGGRSMTTMLIC</sequence>
<dbReference type="Pfam" id="PF04570">
    <property type="entry name" value="zf-FLZ"/>
    <property type="match status" value="1"/>
</dbReference>
<protein>
    <recommendedName>
        <fullName evidence="7">FLZ-type domain-containing protein</fullName>
    </recommendedName>
</protein>
<dbReference type="HOGENOM" id="CLU_1263193_0_0_1"/>
<comment type="similarity">
    <text evidence="2">Belongs to the FLZ family.</text>
</comment>
<keyword evidence="4" id="KW-0479">Metal-binding</keyword>
<feature type="zinc finger region" description="FLZ-type" evidence="5">
    <location>
        <begin position="103"/>
        <end position="146"/>
    </location>
</feature>
<dbReference type="GO" id="GO:0005737">
    <property type="term" value="C:cytoplasm"/>
    <property type="evidence" value="ECO:0007669"/>
    <property type="project" value="UniProtKB-SubCell"/>
</dbReference>
<dbReference type="ExpressionAtlas" id="B4G0H9">
    <property type="expression patterns" value="baseline and differential"/>
</dbReference>
<evidence type="ECO:0000256" key="4">
    <source>
        <dbReference type="ARBA" id="ARBA00022723"/>
    </source>
</evidence>
<dbReference type="InterPro" id="IPR007650">
    <property type="entry name" value="Zf-FLZ_dom"/>
</dbReference>
<comment type="subcellular location">
    <subcellularLocation>
        <location evidence="1">Cytoplasm</location>
    </subcellularLocation>
</comment>
<name>B4G0H9_MAIZE</name>
<keyword evidence="3" id="KW-0963">Cytoplasm</keyword>
<feature type="compositionally biased region" description="Basic and acidic residues" evidence="6">
    <location>
        <begin position="1"/>
        <end position="12"/>
    </location>
</feature>
<feature type="region of interest" description="Disordered" evidence="6">
    <location>
        <begin position="1"/>
        <end position="62"/>
    </location>
</feature>
<evidence type="ECO:0000256" key="6">
    <source>
        <dbReference type="SAM" id="MobiDB-lite"/>
    </source>
</evidence>
<evidence type="ECO:0000256" key="2">
    <source>
        <dbReference type="ARBA" id="ARBA00009374"/>
    </source>
</evidence>
<feature type="domain" description="FLZ-type" evidence="7">
    <location>
        <begin position="103"/>
        <end position="146"/>
    </location>
</feature>
<dbReference type="PANTHER" id="PTHR33059">
    <property type="entry name" value="FCS-LIKE ZINC FINGER 5"/>
    <property type="match status" value="1"/>
</dbReference>
<dbReference type="GO" id="GO:0046872">
    <property type="term" value="F:metal ion binding"/>
    <property type="evidence" value="ECO:0007669"/>
    <property type="project" value="UniProtKB-KW"/>
</dbReference>
<organism evidence="8">
    <name type="scientific">Zea mays</name>
    <name type="common">Maize</name>
    <dbReference type="NCBI Taxonomy" id="4577"/>
    <lineage>
        <taxon>Eukaryota</taxon>
        <taxon>Viridiplantae</taxon>
        <taxon>Streptophyta</taxon>
        <taxon>Embryophyta</taxon>
        <taxon>Tracheophyta</taxon>
        <taxon>Spermatophyta</taxon>
        <taxon>Magnoliopsida</taxon>
        <taxon>Liliopsida</taxon>
        <taxon>Poales</taxon>
        <taxon>Poaceae</taxon>
        <taxon>PACMAD clade</taxon>
        <taxon>Panicoideae</taxon>
        <taxon>Andropogonodae</taxon>
        <taxon>Andropogoneae</taxon>
        <taxon>Tripsacinae</taxon>
        <taxon>Zea</taxon>
    </lineage>
</organism>
<evidence type="ECO:0000313" key="8">
    <source>
        <dbReference type="EMBL" id="ACF87872.1"/>
    </source>
</evidence>
<evidence type="ECO:0000256" key="5">
    <source>
        <dbReference type="PROSITE-ProRule" id="PRU01131"/>
    </source>
</evidence>
<dbReference type="AlphaFoldDB" id="B4G0H9"/>
<evidence type="ECO:0000256" key="3">
    <source>
        <dbReference type="ARBA" id="ARBA00022490"/>
    </source>
</evidence>